<dbReference type="Pfam" id="PF04241">
    <property type="entry name" value="DUF423"/>
    <property type="match status" value="1"/>
</dbReference>
<organism evidence="7 8">
    <name type="scientific">Tahibacter aquaticus</name>
    <dbReference type="NCBI Taxonomy" id="520092"/>
    <lineage>
        <taxon>Bacteria</taxon>
        <taxon>Pseudomonadati</taxon>
        <taxon>Pseudomonadota</taxon>
        <taxon>Gammaproteobacteria</taxon>
        <taxon>Lysobacterales</taxon>
        <taxon>Rhodanobacteraceae</taxon>
        <taxon>Tahibacter</taxon>
    </lineage>
</organism>
<keyword evidence="3 6" id="KW-0812">Transmembrane</keyword>
<gene>
    <name evidence="7" type="ORF">DFR29_10736</name>
</gene>
<feature type="transmembrane region" description="Helical" evidence="6">
    <location>
        <begin position="23"/>
        <end position="43"/>
    </location>
</feature>
<keyword evidence="5 6" id="KW-0472">Membrane</keyword>
<sequence>MGVMFGAFGAHALRNRLDPSQLAIWQTGVNYLFWHVLAALFAARWADSGGGRPALVAVALFLAGTLVFSGTLFALALGGPRWFGAITPLGGLALIAGWLALAVAAWRQK</sequence>
<evidence type="ECO:0000256" key="4">
    <source>
        <dbReference type="ARBA" id="ARBA00022989"/>
    </source>
</evidence>
<dbReference type="AlphaFoldDB" id="A0A4R6YWL9"/>
<dbReference type="GO" id="GO:0005886">
    <property type="term" value="C:plasma membrane"/>
    <property type="evidence" value="ECO:0007669"/>
    <property type="project" value="TreeGrafter"/>
</dbReference>
<protein>
    <submittedName>
        <fullName evidence="7">Uncharacterized membrane protein YgdD (TMEM256/DUF423 family)</fullName>
    </submittedName>
</protein>
<evidence type="ECO:0000256" key="5">
    <source>
        <dbReference type="ARBA" id="ARBA00023136"/>
    </source>
</evidence>
<evidence type="ECO:0000313" key="7">
    <source>
        <dbReference type="EMBL" id="TDR43032.1"/>
    </source>
</evidence>
<dbReference type="InterPro" id="IPR006696">
    <property type="entry name" value="DUF423"/>
</dbReference>
<evidence type="ECO:0000256" key="1">
    <source>
        <dbReference type="ARBA" id="ARBA00004141"/>
    </source>
</evidence>
<evidence type="ECO:0000256" key="3">
    <source>
        <dbReference type="ARBA" id="ARBA00022692"/>
    </source>
</evidence>
<comment type="subcellular location">
    <subcellularLocation>
        <location evidence="1">Membrane</location>
        <topology evidence="1">Multi-pass membrane protein</topology>
    </subcellularLocation>
</comment>
<comment type="caution">
    <text evidence="7">The sequence shown here is derived from an EMBL/GenBank/DDBJ whole genome shotgun (WGS) entry which is preliminary data.</text>
</comment>
<feature type="transmembrane region" description="Helical" evidence="6">
    <location>
        <begin position="82"/>
        <end position="106"/>
    </location>
</feature>
<reference evidence="7 8" key="1">
    <citation type="submission" date="2019-03" db="EMBL/GenBank/DDBJ databases">
        <title>Genomic Encyclopedia of Type Strains, Phase IV (KMG-IV): sequencing the most valuable type-strain genomes for metagenomic binning, comparative biology and taxonomic classification.</title>
        <authorList>
            <person name="Goeker M."/>
        </authorList>
    </citation>
    <scope>NUCLEOTIDE SEQUENCE [LARGE SCALE GENOMIC DNA]</scope>
    <source>
        <strain evidence="7 8">DSM 21667</strain>
    </source>
</reference>
<accession>A0A4R6YWL9</accession>
<keyword evidence="4 6" id="KW-1133">Transmembrane helix</keyword>
<dbReference type="Proteomes" id="UP000295293">
    <property type="component" value="Unassembled WGS sequence"/>
</dbReference>
<name>A0A4R6YWL9_9GAMM</name>
<evidence type="ECO:0000256" key="6">
    <source>
        <dbReference type="SAM" id="Phobius"/>
    </source>
</evidence>
<keyword evidence="8" id="KW-1185">Reference proteome</keyword>
<evidence type="ECO:0000313" key="8">
    <source>
        <dbReference type="Proteomes" id="UP000295293"/>
    </source>
</evidence>
<dbReference type="PANTHER" id="PTHR43461">
    <property type="entry name" value="TRANSMEMBRANE PROTEIN 256"/>
    <property type="match status" value="1"/>
</dbReference>
<comment type="similarity">
    <text evidence="2">Belongs to the UPF0382 family.</text>
</comment>
<proteinExistence type="inferred from homology"/>
<dbReference type="PANTHER" id="PTHR43461:SF1">
    <property type="entry name" value="TRANSMEMBRANE PROTEIN 256"/>
    <property type="match status" value="1"/>
</dbReference>
<evidence type="ECO:0000256" key="2">
    <source>
        <dbReference type="ARBA" id="ARBA00009694"/>
    </source>
</evidence>
<dbReference type="EMBL" id="SNZH01000007">
    <property type="protein sequence ID" value="TDR43032.1"/>
    <property type="molecule type" value="Genomic_DNA"/>
</dbReference>
<feature type="transmembrane region" description="Helical" evidence="6">
    <location>
        <begin position="55"/>
        <end position="76"/>
    </location>
</feature>